<keyword evidence="1" id="KW-0195">Cyclin</keyword>
<dbReference type="InterPro" id="IPR036915">
    <property type="entry name" value="Cyclin-like_sf"/>
</dbReference>
<dbReference type="OrthoDB" id="769138at2759"/>
<dbReference type="InterPro" id="IPR039361">
    <property type="entry name" value="Cyclin"/>
</dbReference>
<accession>A0A0V1F914</accession>
<name>A0A0V1F914_TRIPS</name>
<evidence type="ECO:0000313" key="4">
    <source>
        <dbReference type="Proteomes" id="UP000054995"/>
    </source>
</evidence>
<dbReference type="Pfam" id="PF00134">
    <property type="entry name" value="Cyclin_N"/>
    <property type="match status" value="1"/>
</dbReference>
<dbReference type="SUPFAM" id="SSF47954">
    <property type="entry name" value="Cyclin-like"/>
    <property type="match status" value="1"/>
</dbReference>
<dbReference type="InterPro" id="IPR006671">
    <property type="entry name" value="Cyclin_N"/>
</dbReference>
<dbReference type="Proteomes" id="UP000054995">
    <property type="component" value="Unassembled WGS sequence"/>
</dbReference>
<protein>
    <submittedName>
        <fullName evidence="3">Cyclin-I</fullName>
    </submittedName>
</protein>
<comment type="similarity">
    <text evidence="1">Belongs to the cyclin family.</text>
</comment>
<gene>
    <name evidence="3" type="primary">CCNI</name>
    <name evidence="3" type="ORF">T4D_4919</name>
</gene>
<dbReference type="EMBL" id="JYDT01000173">
    <property type="protein sequence ID" value="KRY82478.1"/>
    <property type="molecule type" value="Genomic_DNA"/>
</dbReference>
<dbReference type="AlphaFoldDB" id="A0A0V1F914"/>
<dbReference type="InterPro" id="IPR013763">
    <property type="entry name" value="Cyclin-like_dom"/>
</dbReference>
<evidence type="ECO:0000256" key="1">
    <source>
        <dbReference type="RuleBase" id="RU000383"/>
    </source>
</evidence>
<keyword evidence="4" id="KW-1185">Reference proteome</keyword>
<sequence>MCAPFCKDKFDRHLIDDDNNNNNNNNSEAHCRRWPDGEPVTLQMAAVERIFGKFINSSLRILLTAGQLLTSVHSIFYILCVTTRSRPSPSPAPFSQQWHIKNSQIENSFPFNSSNLNWYATQGNALLAAVDFGKGTTAMGSVDDQRLLKEKDYITAANRDQTIKWITKLAKSFCLGADVVASAALMVDCVLTKVKVPLKCLNCIALSCLYTAGKVLEDAEFMPYSSELIKAARCSYSVQDLTLTERTLVNLLDWDLTPVTLYTFLELLLIITFSPISCKTLMVQFQPVLDAINANHSLMTTYRPSMLSIAMYALFVEQRSKNMTTGVNILLQFMQIPYAKYASCRDSLVKMLIVNKVLHADGLVLKAVNLGNTAASLLFHKANDDAKSKQQIKSTNPKRRCQQYRDVFAKCKTAVDESTTNDDEVLCDLVNLYDSATMYTDMCPDQ</sequence>
<organism evidence="3 4">
    <name type="scientific">Trichinella pseudospiralis</name>
    <name type="common">Parasitic roundworm</name>
    <dbReference type="NCBI Taxonomy" id="6337"/>
    <lineage>
        <taxon>Eukaryota</taxon>
        <taxon>Metazoa</taxon>
        <taxon>Ecdysozoa</taxon>
        <taxon>Nematoda</taxon>
        <taxon>Enoplea</taxon>
        <taxon>Dorylaimia</taxon>
        <taxon>Trichinellida</taxon>
        <taxon>Trichinellidae</taxon>
        <taxon>Trichinella</taxon>
    </lineage>
</organism>
<dbReference type="PANTHER" id="PTHR10177">
    <property type="entry name" value="CYCLINS"/>
    <property type="match status" value="1"/>
</dbReference>
<proteinExistence type="inferred from homology"/>
<evidence type="ECO:0000313" key="3">
    <source>
        <dbReference type="EMBL" id="KRY82478.1"/>
    </source>
</evidence>
<reference evidence="3 4" key="1">
    <citation type="submission" date="2015-01" db="EMBL/GenBank/DDBJ databases">
        <title>Evolution of Trichinella species and genotypes.</title>
        <authorList>
            <person name="Korhonen P.K."/>
            <person name="Edoardo P."/>
            <person name="Giuseppe L.R."/>
            <person name="Gasser R.B."/>
        </authorList>
    </citation>
    <scope>NUCLEOTIDE SEQUENCE [LARGE SCALE GENOMIC DNA]</scope>
    <source>
        <strain evidence="3">ISS470</strain>
    </source>
</reference>
<feature type="domain" description="Cyclin-like" evidence="2">
    <location>
        <begin position="164"/>
        <end position="250"/>
    </location>
</feature>
<dbReference type="SMART" id="SM00385">
    <property type="entry name" value="CYCLIN"/>
    <property type="match status" value="1"/>
</dbReference>
<evidence type="ECO:0000259" key="2">
    <source>
        <dbReference type="SMART" id="SM00385"/>
    </source>
</evidence>
<dbReference type="Gene3D" id="1.10.472.10">
    <property type="entry name" value="Cyclin-like"/>
    <property type="match status" value="2"/>
</dbReference>
<comment type="caution">
    <text evidence="3">The sequence shown here is derived from an EMBL/GenBank/DDBJ whole genome shotgun (WGS) entry which is preliminary data.</text>
</comment>